<dbReference type="RefSeq" id="WP_168438034.1">
    <property type="nucleotide sequence ID" value="NZ_JAAXOU010000039.1"/>
</dbReference>
<comment type="caution">
    <text evidence="2">The sequence shown here is derived from an EMBL/GenBank/DDBJ whole genome shotgun (WGS) entry which is preliminary data.</text>
</comment>
<evidence type="ECO:0000313" key="2">
    <source>
        <dbReference type="EMBL" id="NKY13793.1"/>
    </source>
</evidence>
<reference evidence="2 3" key="1">
    <citation type="submission" date="2020-04" db="EMBL/GenBank/DDBJ databases">
        <title>MicrobeNet Type strains.</title>
        <authorList>
            <person name="Nicholson A.C."/>
        </authorList>
    </citation>
    <scope>NUCLEOTIDE SEQUENCE [LARGE SCALE GENOMIC DNA]</scope>
    <source>
        <strain evidence="2 3">DSM 40738</strain>
    </source>
</reference>
<gene>
    <name evidence="2" type="ORF">HGA06_06315</name>
</gene>
<evidence type="ECO:0008006" key="4">
    <source>
        <dbReference type="Google" id="ProtNLM"/>
    </source>
</evidence>
<accession>A0AA44ID17</accession>
<keyword evidence="1" id="KW-0732">Signal</keyword>
<dbReference type="EMBL" id="JAAXOU010000039">
    <property type="protein sequence ID" value="NKY13793.1"/>
    <property type="molecule type" value="Genomic_DNA"/>
</dbReference>
<organism evidence="2 3">
    <name type="scientific">Streptomyces somaliensis (strain ATCC 33201 / DSM 40738 / JCM 12659 / KCTC 9044 / NCTC 11332 / NRRL B-12077 / IP 733)</name>
    <dbReference type="NCBI Taxonomy" id="1134445"/>
    <lineage>
        <taxon>Bacteria</taxon>
        <taxon>Bacillati</taxon>
        <taxon>Actinomycetota</taxon>
        <taxon>Actinomycetes</taxon>
        <taxon>Kitasatosporales</taxon>
        <taxon>Streptomycetaceae</taxon>
        <taxon>Streptomyces</taxon>
    </lineage>
</organism>
<protein>
    <recommendedName>
        <fullName evidence="4">Secreted protein</fullName>
    </recommendedName>
</protein>
<dbReference type="Proteomes" id="UP000570003">
    <property type="component" value="Unassembled WGS sequence"/>
</dbReference>
<evidence type="ECO:0000256" key="1">
    <source>
        <dbReference type="SAM" id="SignalP"/>
    </source>
</evidence>
<keyword evidence="3" id="KW-1185">Reference proteome</keyword>
<feature type="chain" id="PRO_5041254954" description="Secreted protein" evidence="1">
    <location>
        <begin position="27"/>
        <end position="186"/>
    </location>
</feature>
<name>A0AA44ID17_STRE0</name>
<feature type="signal peptide" evidence="1">
    <location>
        <begin position="1"/>
        <end position="26"/>
    </location>
</feature>
<proteinExistence type="predicted"/>
<sequence length="186" mass="19187">MRKLLRALAPAAALLSVLAFTPQSLAEGHASSSTDVLVPGTDVGFSENGARDARTRAIAAENPAAVSATATLCGSGYVLEDAEPLPDARRFGTLFTYTKHATGVAGACAVFDNNTTTAKHMKLKLCPNKIGAACKVDEGTYSQYAGPVKGEGNPDAGWGGCSRVTAIMWSGSVAIIDRVMYAGTCD</sequence>
<dbReference type="AlphaFoldDB" id="A0AA44ID17"/>
<evidence type="ECO:0000313" key="3">
    <source>
        <dbReference type="Proteomes" id="UP000570003"/>
    </source>
</evidence>